<accession>A0A316Z293</accession>
<organism evidence="2 3">
    <name type="scientific">Tilletiopsis washingtonensis</name>
    <dbReference type="NCBI Taxonomy" id="58919"/>
    <lineage>
        <taxon>Eukaryota</taxon>
        <taxon>Fungi</taxon>
        <taxon>Dikarya</taxon>
        <taxon>Basidiomycota</taxon>
        <taxon>Ustilaginomycotina</taxon>
        <taxon>Exobasidiomycetes</taxon>
        <taxon>Entylomatales</taxon>
        <taxon>Entylomatales incertae sedis</taxon>
        <taxon>Tilletiopsis</taxon>
    </lineage>
</organism>
<dbReference type="PROSITE" id="PS51318">
    <property type="entry name" value="TAT"/>
    <property type="match status" value="1"/>
</dbReference>
<gene>
    <name evidence="2" type="ORF">FA09DRAFT_331997</name>
</gene>
<dbReference type="EMBL" id="KZ819303">
    <property type="protein sequence ID" value="PWN95679.1"/>
    <property type="molecule type" value="Genomic_DNA"/>
</dbReference>
<keyword evidence="3" id="KW-1185">Reference proteome</keyword>
<reference evidence="2 3" key="1">
    <citation type="journal article" date="2018" name="Mol. Biol. Evol.">
        <title>Broad Genomic Sampling Reveals a Smut Pathogenic Ancestry of the Fungal Clade Ustilaginomycotina.</title>
        <authorList>
            <person name="Kijpornyongpan T."/>
            <person name="Mondo S.J."/>
            <person name="Barry K."/>
            <person name="Sandor L."/>
            <person name="Lee J."/>
            <person name="Lipzen A."/>
            <person name="Pangilinan J."/>
            <person name="LaButti K."/>
            <person name="Hainaut M."/>
            <person name="Henrissat B."/>
            <person name="Grigoriev I.V."/>
            <person name="Spatafora J.W."/>
            <person name="Aime M.C."/>
        </authorList>
    </citation>
    <scope>NUCLEOTIDE SEQUENCE [LARGE SCALE GENOMIC DNA]</scope>
    <source>
        <strain evidence="2 3">MCA 4186</strain>
    </source>
</reference>
<protein>
    <submittedName>
        <fullName evidence="2">Uncharacterized protein</fullName>
    </submittedName>
</protein>
<name>A0A316Z293_9BASI</name>
<dbReference type="RefSeq" id="XP_025595958.1">
    <property type="nucleotide sequence ID" value="XM_025743270.1"/>
</dbReference>
<evidence type="ECO:0000313" key="3">
    <source>
        <dbReference type="Proteomes" id="UP000245946"/>
    </source>
</evidence>
<sequence length="418" mass="45441">MLRTLARRQLLLRGAARSGVAAHAAAQPQAAAAPSGSRLPPHVAPLHTAMRPSAPLAKKAGGSRRSRQPQEEEEMEEELDDLFGGVSSADAAAEQAPAASQPSSGAFSITEKLSHAEAFAKHVQEFRTAMAQWSERGASPPSLAPFGKALHVARSGEDFALLFELWAECRALRLQPLPQEKYNALALQALKRRCPEVVLSRILNGDESELYHPNWLRAIQSGLLRKLLEGEPAQLAASAALPGAPQRSPEWLAQLQAVGQLKVAATRASEEEIEAAAAEQSEPNFSQQSDRRSVYHIERATHQVVLIDRMLQCAALKPVDGRHDWYLLAAALTACSSRVRRIGVFPLADEVAELLRLLRLALADADKKAGRTIEKRDMRRSNAETRIPAVVKEHLPQEDVQDVVSALHTLLSAAAPEK</sequence>
<dbReference type="GeneID" id="37270814"/>
<evidence type="ECO:0000256" key="1">
    <source>
        <dbReference type="SAM" id="MobiDB-lite"/>
    </source>
</evidence>
<dbReference type="AlphaFoldDB" id="A0A316Z293"/>
<feature type="compositionally biased region" description="Acidic residues" evidence="1">
    <location>
        <begin position="71"/>
        <end position="80"/>
    </location>
</feature>
<dbReference type="Proteomes" id="UP000245946">
    <property type="component" value="Unassembled WGS sequence"/>
</dbReference>
<feature type="region of interest" description="Disordered" evidence="1">
    <location>
        <begin position="26"/>
        <end position="80"/>
    </location>
</feature>
<dbReference type="InterPro" id="IPR006311">
    <property type="entry name" value="TAT_signal"/>
</dbReference>
<proteinExistence type="predicted"/>
<evidence type="ECO:0000313" key="2">
    <source>
        <dbReference type="EMBL" id="PWN95679.1"/>
    </source>
</evidence>